<feature type="compositionally biased region" description="Polar residues" evidence="2">
    <location>
        <begin position="572"/>
        <end position="589"/>
    </location>
</feature>
<feature type="domain" description="Alpha/beta hydrolase fold-3" evidence="3">
    <location>
        <begin position="207"/>
        <end position="329"/>
    </location>
</feature>
<keyword evidence="5" id="KW-1185">Reference proteome</keyword>
<sequence>MSNSLTTRTTLGSFPLVLGILLRHYYSKLAKDKAKGCVAVPLRSKELMYDEVFSVIRNFMDTSTSHSVEEMQKFSQLRTPIPPSAHVVRLSVPLACCEDAARVLIDLFGGEREATRILGGVRWWQMRASDQGVDAEWIMEKEDWRQQQRQKSVRQERTTASPASGSGGIPANCSGSSPFGDHVLGVDGIDYVAANTYPSEMDEMRCLLWAHGGGYFFGSVDQERYMIQRYARKIRGRVLAPNYRLAPQYPFPCALQDLLASYLFLIRPPGGAAHRPVKHSKIVIGGDSSGGGLAIALLQVIRDAGLPQPAGAVLVSPWCDLYHSFPSIFLNTDTDIVPATGLTMFKPSQIWPPPPSDVGSGIHGVINPKPLSEAKAPAITADQPDIRPRFELEPATSAASGEIDQTIRMKGDGGNPFEITRQIQLYTTNALLKHPLVSPVFAYLGGLPPLFVIASDREVLRDEIIYTAHRAANPAKYPVREEVKKLYPALAGVEGRMEPTAVHLQVYDGTHLNQPSHSLVMPQLVVDTAHVLPLVFMTTTPAKYCYRAIATFIRHVTNMPPTAKLQRHKQPRASTITPEEAVTSPNVSSPPGGYGLAASLQAKERSPWRSKCISRLTSPFRRTDSSKSLKTHSDFSNARNDDAIEDILLAGDPTVYHGGWVSQICRHHPPLLPKEYLTRLTVQAKSPGHQHQGMIRERVSISGMIRPLEPEHDLPALQISPELLGTVSERWVQRYVAGTEHHEKKYAKRIKHLAERHERAIANLQHVHGSQEDSAVPRRWRMKTMTRKRKGKRTSSLPWPLEADDERPPPSSLVARGVISFETLDLASLPSPHVLAAVDTDAVLREKVVIE</sequence>
<dbReference type="InterPro" id="IPR029058">
    <property type="entry name" value="AB_hydrolase_fold"/>
</dbReference>
<evidence type="ECO:0000256" key="1">
    <source>
        <dbReference type="ARBA" id="ARBA00022801"/>
    </source>
</evidence>
<feature type="region of interest" description="Disordered" evidence="2">
    <location>
        <begin position="784"/>
        <end position="810"/>
    </location>
</feature>
<feature type="domain" description="Alpha/beta hydrolase fold-3" evidence="3">
    <location>
        <begin position="419"/>
        <end position="473"/>
    </location>
</feature>
<dbReference type="GO" id="GO:0016787">
    <property type="term" value="F:hydrolase activity"/>
    <property type="evidence" value="ECO:0007669"/>
    <property type="project" value="UniProtKB-KW"/>
</dbReference>
<dbReference type="PANTHER" id="PTHR48081">
    <property type="entry name" value="AB HYDROLASE SUPERFAMILY PROTEIN C4A8.06C"/>
    <property type="match status" value="1"/>
</dbReference>
<reference evidence="4" key="1">
    <citation type="submission" date="2019-10" db="EMBL/GenBank/DDBJ databases">
        <authorList>
            <consortium name="DOE Joint Genome Institute"/>
            <person name="Kuo A."/>
            <person name="Miyauchi S."/>
            <person name="Kiss E."/>
            <person name="Drula E."/>
            <person name="Kohler A."/>
            <person name="Sanchez-Garcia M."/>
            <person name="Andreopoulos B."/>
            <person name="Barry K.W."/>
            <person name="Bonito G."/>
            <person name="Buee M."/>
            <person name="Carver A."/>
            <person name="Chen C."/>
            <person name="Cichocki N."/>
            <person name="Clum A."/>
            <person name="Culley D."/>
            <person name="Crous P.W."/>
            <person name="Fauchery L."/>
            <person name="Girlanda M."/>
            <person name="Hayes R."/>
            <person name="Keri Z."/>
            <person name="LaButti K."/>
            <person name="Lipzen A."/>
            <person name="Lombard V."/>
            <person name="Magnuson J."/>
            <person name="Maillard F."/>
            <person name="Morin E."/>
            <person name="Murat C."/>
            <person name="Nolan M."/>
            <person name="Ohm R."/>
            <person name="Pangilinan J."/>
            <person name="Pereira M."/>
            <person name="Perotto S."/>
            <person name="Peter M."/>
            <person name="Riley R."/>
            <person name="Sitrit Y."/>
            <person name="Stielow B."/>
            <person name="Szollosi G."/>
            <person name="Zifcakova L."/>
            <person name="Stursova M."/>
            <person name="Spatafora J.W."/>
            <person name="Tedersoo L."/>
            <person name="Vaario L.-M."/>
            <person name="Yamada A."/>
            <person name="Yan M."/>
            <person name="Wang P."/>
            <person name="Xu J."/>
            <person name="Bruns T."/>
            <person name="Baldrian P."/>
            <person name="Vilgalys R."/>
            <person name="Henrissat B."/>
            <person name="Grigoriev I.V."/>
            <person name="Hibbett D."/>
            <person name="Nagy L.G."/>
            <person name="Martin F.M."/>
        </authorList>
    </citation>
    <scope>NUCLEOTIDE SEQUENCE</scope>
    <source>
        <strain evidence="4">Prilba</strain>
    </source>
</reference>
<dbReference type="PANTHER" id="PTHR48081:SF5">
    <property type="entry name" value="ALPHA_BETA HYDROLASE FOLD-3 DOMAIN-CONTAINING PROTEIN"/>
    <property type="match status" value="1"/>
</dbReference>
<dbReference type="InterPro" id="IPR050300">
    <property type="entry name" value="GDXG_lipolytic_enzyme"/>
</dbReference>
<gene>
    <name evidence="4" type="ORF">DFH94DRAFT_847164</name>
</gene>
<dbReference type="SUPFAM" id="SSF53474">
    <property type="entry name" value="alpha/beta-Hydrolases"/>
    <property type="match status" value="1"/>
</dbReference>
<dbReference type="EMBL" id="WHVB01000020">
    <property type="protein sequence ID" value="KAF8472406.1"/>
    <property type="molecule type" value="Genomic_DNA"/>
</dbReference>
<feature type="compositionally biased region" description="Basic residues" evidence="2">
    <location>
        <begin position="784"/>
        <end position="793"/>
    </location>
</feature>
<evidence type="ECO:0000313" key="5">
    <source>
        <dbReference type="Proteomes" id="UP000759537"/>
    </source>
</evidence>
<evidence type="ECO:0000313" key="4">
    <source>
        <dbReference type="EMBL" id="KAF8472406.1"/>
    </source>
</evidence>
<evidence type="ECO:0000256" key="2">
    <source>
        <dbReference type="SAM" id="MobiDB-lite"/>
    </source>
</evidence>
<dbReference type="Proteomes" id="UP000759537">
    <property type="component" value="Unassembled WGS sequence"/>
</dbReference>
<feature type="region of interest" description="Disordered" evidence="2">
    <location>
        <begin position="562"/>
        <end position="590"/>
    </location>
</feature>
<dbReference type="OrthoDB" id="1662883at2759"/>
<dbReference type="Gene3D" id="3.40.50.1820">
    <property type="entry name" value="alpha/beta hydrolase"/>
    <property type="match status" value="1"/>
</dbReference>
<dbReference type="InterPro" id="IPR013094">
    <property type="entry name" value="AB_hydrolase_3"/>
</dbReference>
<protein>
    <recommendedName>
        <fullName evidence="3">Alpha/beta hydrolase fold-3 domain-containing protein</fullName>
    </recommendedName>
</protein>
<comment type="caution">
    <text evidence="4">The sequence shown here is derived from an EMBL/GenBank/DDBJ whole genome shotgun (WGS) entry which is preliminary data.</text>
</comment>
<reference evidence="4" key="2">
    <citation type="journal article" date="2020" name="Nat. Commun.">
        <title>Large-scale genome sequencing of mycorrhizal fungi provides insights into the early evolution of symbiotic traits.</title>
        <authorList>
            <person name="Miyauchi S."/>
            <person name="Kiss E."/>
            <person name="Kuo A."/>
            <person name="Drula E."/>
            <person name="Kohler A."/>
            <person name="Sanchez-Garcia M."/>
            <person name="Morin E."/>
            <person name="Andreopoulos B."/>
            <person name="Barry K.W."/>
            <person name="Bonito G."/>
            <person name="Buee M."/>
            <person name="Carver A."/>
            <person name="Chen C."/>
            <person name="Cichocki N."/>
            <person name="Clum A."/>
            <person name="Culley D."/>
            <person name="Crous P.W."/>
            <person name="Fauchery L."/>
            <person name="Girlanda M."/>
            <person name="Hayes R.D."/>
            <person name="Keri Z."/>
            <person name="LaButti K."/>
            <person name="Lipzen A."/>
            <person name="Lombard V."/>
            <person name="Magnuson J."/>
            <person name="Maillard F."/>
            <person name="Murat C."/>
            <person name="Nolan M."/>
            <person name="Ohm R.A."/>
            <person name="Pangilinan J."/>
            <person name="Pereira M.F."/>
            <person name="Perotto S."/>
            <person name="Peter M."/>
            <person name="Pfister S."/>
            <person name="Riley R."/>
            <person name="Sitrit Y."/>
            <person name="Stielow J.B."/>
            <person name="Szollosi G."/>
            <person name="Zifcakova L."/>
            <person name="Stursova M."/>
            <person name="Spatafora J.W."/>
            <person name="Tedersoo L."/>
            <person name="Vaario L.M."/>
            <person name="Yamada A."/>
            <person name="Yan M."/>
            <person name="Wang P."/>
            <person name="Xu J."/>
            <person name="Bruns T."/>
            <person name="Baldrian P."/>
            <person name="Vilgalys R."/>
            <person name="Dunand C."/>
            <person name="Henrissat B."/>
            <person name="Grigoriev I.V."/>
            <person name="Hibbett D."/>
            <person name="Nagy L.G."/>
            <person name="Martin F.M."/>
        </authorList>
    </citation>
    <scope>NUCLEOTIDE SEQUENCE</scope>
    <source>
        <strain evidence="4">Prilba</strain>
    </source>
</reference>
<organism evidence="4 5">
    <name type="scientific">Russula ochroleuca</name>
    <dbReference type="NCBI Taxonomy" id="152965"/>
    <lineage>
        <taxon>Eukaryota</taxon>
        <taxon>Fungi</taxon>
        <taxon>Dikarya</taxon>
        <taxon>Basidiomycota</taxon>
        <taxon>Agaricomycotina</taxon>
        <taxon>Agaricomycetes</taxon>
        <taxon>Russulales</taxon>
        <taxon>Russulaceae</taxon>
        <taxon>Russula</taxon>
    </lineage>
</organism>
<keyword evidence="1" id="KW-0378">Hydrolase</keyword>
<accession>A0A9P5JZ13</accession>
<name>A0A9P5JZ13_9AGAM</name>
<dbReference type="Pfam" id="PF07859">
    <property type="entry name" value="Abhydrolase_3"/>
    <property type="match status" value="2"/>
</dbReference>
<evidence type="ECO:0000259" key="3">
    <source>
        <dbReference type="Pfam" id="PF07859"/>
    </source>
</evidence>
<dbReference type="AlphaFoldDB" id="A0A9P5JZ13"/>
<feature type="region of interest" description="Disordered" evidence="2">
    <location>
        <begin position="146"/>
        <end position="171"/>
    </location>
</feature>
<proteinExistence type="predicted"/>